<proteinExistence type="inferred from homology"/>
<keyword evidence="4" id="KW-1185">Reference proteome</keyword>
<dbReference type="InterPro" id="IPR036291">
    <property type="entry name" value="NAD(P)-bd_dom_sf"/>
</dbReference>
<dbReference type="PRINTS" id="PR00081">
    <property type="entry name" value="GDHRDH"/>
</dbReference>
<protein>
    <submittedName>
        <fullName evidence="3">Uncharacterized protein</fullName>
    </submittedName>
</protein>
<dbReference type="HOGENOM" id="CLU_793422_0_0_1"/>
<dbReference type="GO" id="GO:0016491">
    <property type="term" value="F:oxidoreductase activity"/>
    <property type="evidence" value="ECO:0007669"/>
    <property type="project" value="UniProtKB-KW"/>
</dbReference>
<dbReference type="EnsemblProtists" id="EOD26489">
    <property type="protein sequence ID" value="EOD26489"/>
    <property type="gene ID" value="EMIHUDRAFT_100538"/>
</dbReference>
<evidence type="ECO:0000313" key="3">
    <source>
        <dbReference type="EnsemblProtists" id="EOD26489"/>
    </source>
</evidence>
<organism evidence="3 4">
    <name type="scientific">Emiliania huxleyi (strain CCMP1516)</name>
    <dbReference type="NCBI Taxonomy" id="280463"/>
    <lineage>
        <taxon>Eukaryota</taxon>
        <taxon>Haptista</taxon>
        <taxon>Haptophyta</taxon>
        <taxon>Prymnesiophyceae</taxon>
        <taxon>Isochrysidales</taxon>
        <taxon>Noelaerhabdaceae</taxon>
        <taxon>Emiliania</taxon>
    </lineage>
</organism>
<reference evidence="4" key="1">
    <citation type="journal article" date="2013" name="Nature">
        <title>Pan genome of the phytoplankton Emiliania underpins its global distribution.</title>
        <authorList>
            <person name="Read B.A."/>
            <person name="Kegel J."/>
            <person name="Klute M.J."/>
            <person name="Kuo A."/>
            <person name="Lefebvre S.C."/>
            <person name="Maumus F."/>
            <person name="Mayer C."/>
            <person name="Miller J."/>
            <person name="Monier A."/>
            <person name="Salamov A."/>
            <person name="Young J."/>
            <person name="Aguilar M."/>
            <person name="Claverie J.M."/>
            <person name="Frickenhaus S."/>
            <person name="Gonzalez K."/>
            <person name="Herman E.K."/>
            <person name="Lin Y.C."/>
            <person name="Napier J."/>
            <person name="Ogata H."/>
            <person name="Sarno A.F."/>
            <person name="Shmutz J."/>
            <person name="Schroeder D."/>
            <person name="de Vargas C."/>
            <person name="Verret F."/>
            <person name="von Dassow P."/>
            <person name="Valentin K."/>
            <person name="Van de Peer Y."/>
            <person name="Wheeler G."/>
            <person name="Dacks J.B."/>
            <person name="Delwiche C.F."/>
            <person name="Dyhrman S.T."/>
            <person name="Glockner G."/>
            <person name="John U."/>
            <person name="Richards T."/>
            <person name="Worden A.Z."/>
            <person name="Zhang X."/>
            <person name="Grigoriev I.V."/>
            <person name="Allen A.E."/>
            <person name="Bidle K."/>
            <person name="Borodovsky M."/>
            <person name="Bowler C."/>
            <person name="Brownlee C."/>
            <person name="Cock J.M."/>
            <person name="Elias M."/>
            <person name="Gladyshev V.N."/>
            <person name="Groth M."/>
            <person name="Guda C."/>
            <person name="Hadaegh A."/>
            <person name="Iglesias-Rodriguez M.D."/>
            <person name="Jenkins J."/>
            <person name="Jones B.M."/>
            <person name="Lawson T."/>
            <person name="Leese F."/>
            <person name="Lindquist E."/>
            <person name="Lobanov A."/>
            <person name="Lomsadze A."/>
            <person name="Malik S.B."/>
            <person name="Marsh M.E."/>
            <person name="Mackinder L."/>
            <person name="Mock T."/>
            <person name="Mueller-Roeber B."/>
            <person name="Pagarete A."/>
            <person name="Parker M."/>
            <person name="Probert I."/>
            <person name="Quesneville H."/>
            <person name="Raines C."/>
            <person name="Rensing S.A."/>
            <person name="Riano-Pachon D.M."/>
            <person name="Richier S."/>
            <person name="Rokitta S."/>
            <person name="Shiraiwa Y."/>
            <person name="Soanes D.M."/>
            <person name="van der Giezen M."/>
            <person name="Wahlund T.M."/>
            <person name="Williams B."/>
            <person name="Wilson W."/>
            <person name="Wolfe G."/>
            <person name="Wurch L.L."/>
        </authorList>
    </citation>
    <scope>NUCLEOTIDE SEQUENCE</scope>
</reference>
<evidence type="ECO:0000313" key="4">
    <source>
        <dbReference type="Proteomes" id="UP000013827"/>
    </source>
</evidence>
<reference evidence="3" key="2">
    <citation type="submission" date="2024-10" db="UniProtKB">
        <authorList>
            <consortium name="EnsemblProtists"/>
        </authorList>
    </citation>
    <scope>IDENTIFICATION</scope>
</reference>
<dbReference type="eggNOG" id="KOG1208">
    <property type="taxonomic scope" value="Eukaryota"/>
</dbReference>
<dbReference type="Gene3D" id="3.40.50.720">
    <property type="entry name" value="NAD(P)-binding Rossmann-like Domain"/>
    <property type="match status" value="1"/>
</dbReference>
<dbReference type="GeneID" id="17272035"/>
<dbReference type="PaxDb" id="2903-EOD26489"/>
<dbReference type="OMA" id="NAANRIM"/>
<dbReference type="RefSeq" id="XP_005778918.1">
    <property type="nucleotide sequence ID" value="XM_005778861.1"/>
</dbReference>
<evidence type="ECO:0000256" key="1">
    <source>
        <dbReference type="ARBA" id="ARBA00006484"/>
    </source>
</evidence>
<name>A0A0D3JSK4_EMIH1</name>
<dbReference type="PANTHER" id="PTHR24320">
    <property type="entry name" value="RETINOL DEHYDROGENASE"/>
    <property type="match status" value="1"/>
</dbReference>
<dbReference type="InterPro" id="IPR002347">
    <property type="entry name" value="SDR_fam"/>
</dbReference>
<dbReference type="Proteomes" id="UP000013827">
    <property type="component" value="Unassembled WGS sequence"/>
</dbReference>
<dbReference type="SUPFAM" id="SSF51735">
    <property type="entry name" value="NAD(P)-binding Rossmann-fold domains"/>
    <property type="match status" value="1"/>
</dbReference>
<keyword evidence="2" id="KW-0560">Oxidoreductase</keyword>
<dbReference type="KEGG" id="ehx:EMIHUDRAFT_100538"/>
<sequence length="343" mass="36080">MHRLASVGRTGRWLVHGLASELTSNLLPGRAAPPPLSPSQGGLAVVTGATGGIGEEVCRGLAERGFEVCCAARDRRRGEALAASIREGGGCAFYVDLDLEERRPAERLARVLRGRRVRLLVNNAGSMGGSVGVTLRVNLCAPASLAVALWPRLGAEGRVVNVGSSSHLRAAGVSLSATDAAIDRGLRAYAQSKLGLMHVSLLLRAASAASGGPAVRDCHPGVVWTPMLRRQLGAPLCRLLEASGASRRLFRTPQQGAATVLWAALSDEGHGGGGGVRAWRSEYFVDCRRDDAAASPESRDLAAARQSWRWLVEAEPELARRAAAERGLARAIAEAEANSRQTG</sequence>
<evidence type="ECO:0000256" key="2">
    <source>
        <dbReference type="ARBA" id="ARBA00023002"/>
    </source>
</evidence>
<dbReference type="PANTHER" id="PTHR24320:SF148">
    <property type="entry name" value="NAD(P)-BINDING ROSSMANN-FOLD SUPERFAMILY PROTEIN"/>
    <property type="match status" value="1"/>
</dbReference>
<dbReference type="InterPro" id="IPR020904">
    <property type="entry name" value="Sc_DH/Rdtase_CS"/>
</dbReference>
<dbReference type="PROSITE" id="PS00061">
    <property type="entry name" value="ADH_SHORT"/>
    <property type="match status" value="1"/>
</dbReference>
<dbReference type="Pfam" id="PF00106">
    <property type="entry name" value="adh_short"/>
    <property type="match status" value="1"/>
</dbReference>
<dbReference type="AlphaFoldDB" id="A0A0D3JSK4"/>
<comment type="similarity">
    <text evidence="1">Belongs to the short-chain dehydrogenases/reductases (SDR) family.</text>
</comment>
<accession>A0A0D3JSK4</accession>
<dbReference type="STRING" id="2903.R1F066"/>